<dbReference type="Gene3D" id="3.30.300.30">
    <property type="match status" value="1"/>
</dbReference>
<dbReference type="AlphaFoldDB" id="A0A4R6PKL9"/>
<dbReference type="InterPro" id="IPR045851">
    <property type="entry name" value="AMP-bd_C_sf"/>
</dbReference>
<dbReference type="SUPFAM" id="SSF56801">
    <property type="entry name" value="Acetyl-CoA synthetase-like"/>
    <property type="match status" value="1"/>
</dbReference>
<dbReference type="GO" id="GO:0016874">
    <property type="term" value="F:ligase activity"/>
    <property type="evidence" value="ECO:0007669"/>
    <property type="project" value="UniProtKB-KW"/>
</dbReference>
<proteinExistence type="predicted"/>
<dbReference type="PANTHER" id="PTHR43767">
    <property type="entry name" value="LONG-CHAIN-FATTY-ACID--COA LIGASE"/>
    <property type="match status" value="1"/>
</dbReference>
<dbReference type="EMBL" id="SNXI01000005">
    <property type="protein sequence ID" value="TDP38300.1"/>
    <property type="molecule type" value="Genomic_DNA"/>
</dbReference>
<gene>
    <name evidence="1" type="ORF">DEU29_105152</name>
</gene>
<dbReference type="Proteomes" id="UP000295531">
    <property type="component" value="Unassembled WGS sequence"/>
</dbReference>
<evidence type="ECO:0000313" key="1">
    <source>
        <dbReference type="EMBL" id="TDP38300.1"/>
    </source>
</evidence>
<dbReference type="OrthoDB" id="9787658at2"/>
<dbReference type="PANTHER" id="PTHR43767:SF10">
    <property type="entry name" value="SURFACTIN SYNTHASE SUBUNIT 1"/>
    <property type="match status" value="1"/>
</dbReference>
<evidence type="ECO:0000313" key="2">
    <source>
        <dbReference type="Proteomes" id="UP000295531"/>
    </source>
</evidence>
<dbReference type="RefSeq" id="WP_133539342.1">
    <property type="nucleotide sequence ID" value="NZ_SNXI01000005.1"/>
</dbReference>
<protein>
    <submittedName>
        <fullName evidence="1">4-coumarate--CoA ligase (Photoactive yellow protein activation family)</fullName>
    </submittedName>
</protein>
<name>A0A4R6PKL9_9GAMM</name>
<dbReference type="InterPro" id="IPR050237">
    <property type="entry name" value="ATP-dep_AMP-bd_enzyme"/>
</dbReference>
<keyword evidence="2" id="KW-1185">Reference proteome</keyword>
<reference evidence="1 2" key="1">
    <citation type="submission" date="2019-03" db="EMBL/GenBank/DDBJ databases">
        <title>Freshwater and sediment microbial communities from various areas in North America, analyzing microbe dynamics in response to fracking.</title>
        <authorList>
            <person name="Lamendella R."/>
        </authorList>
    </citation>
    <scope>NUCLEOTIDE SEQUENCE [LARGE SCALE GENOMIC DNA]</scope>
    <source>
        <strain evidence="1 2">18_TX</strain>
    </source>
</reference>
<dbReference type="InterPro" id="IPR042099">
    <property type="entry name" value="ANL_N_sf"/>
</dbReference>
<dbReference type="Gene3D" id="3.40.50.12780">
    <property type="entry name" value="N-terminal domain of ligase-like"/>
    <property type="match status" value="1"/>
</dbReference>
<sequence>MSTLSQASIIAIIGALTADELAKIRKKDSQLWKGRQWKSDTIITTASRAQGNDNEVKVDSFEWMSIASRVVDFFQLDSTGLEDYLLRVSSLGEWAEVVQTSREQGSKDITFSSSGSSGQPKKCSQRWDDLYREAEYFASYLGDNLGDNDAQIKRVISAVPPHHIYGFIFSVLLPEVMSVPVIRGLKAFTLTQGQRLANGDLLVGFPGWYRQLAQANVGFPQQAHAVCSSGPVASDVLQQLHQQGLSQIIEVYGSSETSGLGVRIMRDGWYELLPRWQRRDLEHVVDISTNDSVAVPDDLEWRDERHFKPLARKDHAVQVNGYNVYPKRIAALMAEHPSIKEARVRLIESDSDSGLKALIVAEQQALNMPTEALIAQVQSWLAEKLDDAEMPRKFAVSGDVPVNDMGKEIDWDLQADLMSR</sequence>
<accession>A0A4R6PKL9</accession>
<keyword evidence="1" id="KW-0436">Ligase</keyword>
<organism evidence="1 2">
    <name type="scientific">Idiomarina aquatica</name>
    <dbReference type="NCBI Taxonomy" id="1327752"/>
    <lineage>
        <taxon>Bacteria</taxon>
        <taxon>Pseudomonadati</taxon>
        <taxon>Pseudomonadota</taxon>
        <taxon>Gammaproteobacteria</taxon>
        <taxon>Alteromonadales</taxon>
        <taxon>Idiomarinaceae</taxon>
        <taxon>Idiomarina</taxon>
    </lineage>
</organism>
<comment type="caution">
    <text evidence="1">The sequence shown here is derived from an EMBL/GenBank/DDBJ whole genome shotgun (WGS) entry which is preliminary data.</text>
</comment>